<evidence type="ECO:0000313" key="3">
    <source>
        <dbReference type="Proteomes" id="UP001528672"/>
    </source>
</evidence>
<sequence>MHPIPPHVQPSGLSRRLCLSAVAATAAAPWLVTRAAQPIAGGRTITLVVSYPAGGGADLMARIIAPRLAEALGQGVVVDNKPGASGQLAAAQVARATPDGSTLLLDASSFAVNPSLYPRLPYDSDKAFTPLAVLATFPNVLVCTPSFEAQSVRDVLRLARAKPGDLAYASSGNGSAQHLAGALFEARTGAQLSHVPYRGGGPALNDVMGGQVPLFFANVASSLGHIQAGKLRALAVTSRVRTRSLPDVPTMEQAGVAGYEVLEWNPVLAPAGLPEATRQTLVAGLRRALADPEVLGRVRQLGGDVFADASQASAGRFIREQQAQWAQVVRERRITVG</sequence>
<gene>
    <name evidence="2" type="ORF">PSQ39_02715</name>
</gene>
<dbReference type="CDD" id="cd13578">
    <property type="entry name" value="PBP2_Bug27"/>
    <property type="match status" value="1"/>
</dbReference>
<organism evidence="2 3">
    <name type="scientific">Curvibacter microcysteis</name>
    <dbReference type="NCBI Taxonomy" id="3026419"/>
    <lineage>
        <taxon>Bacteria</taxon>
        <taxon>Pseudomonadati</taxon>
        <taxon>Pseudomonadota</taxon>
        <taxon>Betaproteobacteria</taxon>
        <taxon>Burkholderiales</taxon>
        <taxon>Comamonadaceae</taxon>
        <taxon>Curvibacter</taxon>
    </lineage>
</organism>
<dbReference type="Gene3D" id="3.40.190.150">
    <property type="entry name" value="Bordetella uptake gene, domain 1"/>
    <property type="match status" value="1"/>
</dbReference>
<dbReference type="InterPro" id="IPR005064">
    <property type="entry name" value="BUG"/>
</dbReference>
<dbReference type="PANTHER" id="PTHR42928">
    <property type="entry name" value="TRICARBOXYLATE-BINDING PROTEIN"/>
    <property type="match status" value="1"/>
</dbReference>
<dbReference type="EMBL" id="JAQSIO010000001">
    <property type="protein sequence ID" value="MDD0813536.1"/>
    <property type="molecule type" value="Genomic_DNA"/>
</dbReference>
<keyword evidence="3" id="KW-1185">Reference proteome</keyword>
<dbReference type="PANTHER" id="PTHR42928:SF5">
    <property type="entry name" value="BLR1237 PROTEIN"/>
    <property type="match status" value="1"/>
</dbReference>
<protein>
    <submittedName>
        <fullName evidence="2">Tripartite tricarboxylate transporter substrate binding protein</fullName>
    </submittedName>
</protein>
<accession>A0ABT5MAC5</accession>
<evidence type="ECO:0000256" key="1">
    <source>
        <dbReference type="ARBA" id="ARBA00006987"/>
    </source>
</evidence>
<dbReference type="SUPFAM" id="SSF53850">
    <property type="entry name" value="Periplasmic binding protein-like II"/>
    <property type="match status" value="1"/>
</dbReference>
<dbReference type="PIRSF" id="PIRSF017082">
    <property type="entry name" value="YflP"/>
    <property type="match status" value="1"/>
</dbReference>
<comment type="similarity">
    <text evidence="1">Belongs to the UPF0065 (bug) family.</text>
</comment>
<dbReference type="Proteomes" id="UP001528672">
    <property type="component" value="Unassembled WGS sequence"/>
</dbReference>
<evidence type="ECO:0000313" key="2">
    <source>
        <dbReference type="EMBL" id="MDD0813536.1"/>
    </source>
</evidence>
<dbReference type="Gene3D" id="3.40.190.10">
    <property type="entry name" value="Periplasmic binding protein-like II"/>
    <property type="match status" value="1"/>
</dbReference>
<reference evidence="2 3" key="1">
    <citation type="submission" date="2023-02" db="EMBL/GenBank/DDBJ databases">
        <title>Bacterial whole genome sequence for Curvibacter sp. HBC28.</title>
        <authorList>
            <person name="Le V."/>
            <person name="Ko S.-R."/>
            <person name="Ahn C.-Y."/>
            <person name="Oh H.-M."/>
        </authorList>
    </citation>
    <scope>NUCLEOTIDE SEQUENCE [LARGE SCALE GENOMIC DNA]</scope>
    <source>
        <strain evidence="2 3">HBC28</strain>
    </source>
</reference>
<dbReference type="InterPro" id="IPR042100">
    <property type="entry name" value="Bug_dom1"/>
</dbReference>
<proteinExistence type="inferred from homology"/>
<comment type="caution">
    <text evidence="2">The sequence shown here is derived from an EMBL/GenBank/DDBJ whole genome shotgun (WGS) entry which is preliminary data.</text>
</comment>
<dbReference type="Pfam" id="PF03401">
    <property type="entry name" value="TctC"/>
    <property type="match status" value="1"/>
</dbReference>
<name>A0ABT5MAC5_9BURK</name>
<dbReference type="RefSeq" id="WP_273925054.1">
    <property type="nucleotide sequence ID" value="NZ_JAQSIO010000001.1"/>
</dbReference>